<dbReference type="EMBL" id="VXIV02001689">
    <property type="protein sequence ID" value="KAF6030574.1"/>
    <property type="molecule type" value="Genomic_DNA"/>
</dbReference>
<feature type="signal peptide" evidence="2">
    <location>
        <begin position="1"/>
        <end position="15"/>
    </location>
</feature>
<organism evidence="3 4">
    <name type="scientific">Bugula neritina</name>
    <name type="common">Brown bryozoan</name>
    <name type="synonym">Sertularia neritina</name>
    <dbReference type="NCBI Taxonomy" id="10212"/>
    <lineage>
        <taxon>Eukaryota</taxon>
        <taxon>Metazoa</taxon>
        <taxon>Spiralia</taxon>
        <taxon>Lophotrochozoa</taxon>
        <taxon>Bryozoa</taxon>
        <taxon>Gymnolaemata</taxon>
        <taxon>Cheilostomatida</taxon>
        <taxon>Flustrina</taxon>
        <taxon>Buguloidea</taxon>
        <taxon>Bugulidae</taxon>
        <taxon>Bugula</taxon>
    </lineage>
</organism>
<evidence type="ECO:0000256" key="2">
    <source>
        <dbReference type="SAM" id="SignalP"/>
    </source>
</evidence>
<dbReference type="Proteomes" id="UP000593567">
    <property type="component" value="Unassembled WGS sequence"/>
</dbReference>
<evidence type="ECO:0000313" key="4">
    <source>
        <dbReference type="Proteomes" id="UP000593567"/>
    </source>
</evidence>
<keyword evidence="2" id="KW-0732">Signal</keyword>
<accession>A0A7J7JXW2</accession>
<sequence length="342" mass="38184">MHLLLILVFVLSVQGYEIQYSASGMVRYEVGHVDSDVVITAGHSGYKKPAVYGERYENGCYISANDTCAYNSINCTDTTSKDKCGTRVIADLKTSSLAVLLANRIETRMNGVRPHVIICDLHRSRVDVNREVNEATFGMSNAKIVYDEYHNFINTAIVSSSNGGSRNVFYIDIHGQAGNTKTVIGNLIDNNSPSGLAQSTLPNSQAPQTSLGHLVNVSEAQLYKKIVSRRSCRELLASEIKYALYKEIPALWSKLMKAGYKKPSYVQPHMDLMVTSSDDESHIDYNQSPFLIKPAPTLKYQTFESITTEVSLRAPPAEEFAMSEEEESDEEDERYDETYRSQ</sequence>
<name>A0A7J7JXW2_BUGNE</name>
<gene>
    <name evidence="3" type="ORF">EB796_011111</name>
</gene>
<proteinExistence type="predicted"/>
<evidence type="ECO:0000313" key="3">
    <source>
        <dbReference type="EMBL" id="KAF6030574.1"/>
    </source>
</evidence>
<protein>
    <submittedName>
        <fullName evidence="3">Uncharacterized protein</fullName>
    </submittedName>
</protein>
<feature type="region of interest" description="Disordered" evidence="1">
    <location>
        <begin position="314"/>
        <end position="342"/>
    </location>
</feature>
<evidence type="ECO:0000256" key="1">
    <source>
        <dbReference type="SAM" id="MobiDB-lite"/>
    </source>
</evidence>
<comment type="caution">
    <text evidence="3">The sequence shown here is derived from an EMBL/GenBank/DDBJ whole genome shotgun (WGS) entry which is preliminary data.</text>
</comment>
<dbReference type="AlphaFoldDB" id="A0A7J7JXW2"/>
<dbReference type="OrthoDB" id="71260at2759"/>
<keyword evidence="4" id="KW-1185">Reference proteome</keyword>
<reference evidence="3" key="1">
    <citation type="submission" date="2020-06" db="EMBL/GenBank/DDBJ databases">
        <title>Draft genome of Bugula neritina, a colonial animal packing powerful symbionts and potential medicines.</title>
        <authorList>
            <person name="Rayko M."/>
        </authorList>
    </citation>
    <scope>NUCLEOTIDE SEQUENCE [LARGE SCALE GENOMIC DNA]</scope>
    <source>
        <strain evidence="3">Kwan_BN1</strain>
    </source>
</reference>
<feature type="compositionally biased region" description="Acidic residues" evidence="1">
    <location>
        <begin position="321"/>
        <end position="335"/>
    </location>
</feature>
<feature type="chain" id="PRO_5029521728" evidence="2">
    <location>
        <begin position="16"/>
        <end position="342"/>
    </location>
</feature>